<dbReference type="Proteomes" id="UP000236220">
    <property type="component" value="Unassembled WGS sequence"/>
</dbReference>
<protein>
    <submittedName>
        <fullName evidence="9">Exodeoxyribonuclease III</fullName>
    </submittedName>
</protein>
<dbReference type="NCBIfam" id="TIGR00633">
    <property type="entry name" value="xth"/>
    <property type="match status" value="1"/>
</dbReference>
<feature type="active site" evidence="5">
    <location>
        <position position="105"/>
    </location>
</feature>
<dbReference type="InterPro" id="IPR020847">
    <property type="entry name" value="AP_endonuclease_F1_BS"/>
</dbReference>
<feature type="site" description="Interaction with DNA substrate" evidence="7">
    <location>
        <position position="248"/>
    </location>
</feature>
<dbReference type="RefSeq" id="WP_103073761.1">
    <property type="nucleotide sequence ID" value="NZ_NPZB01000001.1"/>
</dbReference>
<feature type="active site" description="Proton donor/acceptor" evidence="5">
    <location>
        <position position="146"/>
    </location>
</feature>
<dbReference type="PANTHER" id="PTHR43250">
    <property type="entry name" value="EXODEOXYRIBONUCLEASE III"/>
    <property type="match status" value="1"/>
</dbReference>
<keyword evidence="4 6" id="KW-0460">Magnesium</keyword>
<dbReference type="CDD" id="cd09086">
    <property type="entry name" value="ExoIII-like_AP-endo"/>
    <property type="match status" value="1"/>
</dbReference>
<evidence type="ECO:0000259" key="8">
    <source>
        <dbReference type="Pfam" id="PF03372"/>
    </source>
</evidence>
<dbReference type="PROSITE" id="PS51435">
    <property type="entry name" value="AP_NUCLEASE_F1_4"/>
    <property type="match status" value="1"/>
</dbReference>
<keyword evidence="10" id="KW-1185">Reference proteome</keyword>
<dbReference type="Gene3D" id="3.60.10.10">
    <property type="entry name" value="Endonuclease/exonuclease/phosphatase"/>
    <property type="match status" value="1"/>
</dbReference>
<keyword evidence="3" id="KW-0378">Hydrolase</keyword>
<dbReference type="InterPro" id="IPR005135">
    <property type="entry name" value="Endo/exonuclease/phosphatase"/>
</dbReference>
<dbReference type="GO" id="GO:0008311">
    <property type="term" value="F:double-stranded DNA 3'-5' DNA exonuclease activity"/>
    <property type="evidence" value="ECO:0007669"/>
    <property type="project" value="InterPro"/>
</dbReference>
<dbReference type="EMBL" id="NPZB01000001">
    <property type="protein sequence ID" value="PNS08602.1"/>
    <property type="molecule type" value="Genomic_DNA"/>
</dbReference>
<evidence type="ECO:0000256" key="4">
    <source>
        <dbReference type="ARBA" id="ARBA00022842"/>
    </source>
</evidence>
<feature type="binding site" evidence="6">
    <location>
        <position position="146"/>
    </location>
    <ligand>
        <name>Mg(2+)</name>
        <dbReference type="ChEBI" id="CHEBI:18420"/>
        <label>1</label>
    </ligand>
</feature>
<evidence type="ECO:0000256" key="3">
    <source>
        <dbReference type="ARBA" id="ARBA00022801"/>
    </source>
</evidence>
<dbReference type="NCBIfam" id="TIGR00195">
    <property type="entry name" value="exoDNase_III"/>
    <property type="match status" value="1"/>
</dbReference>
<evidence type="ECO:0000256" key="5">
    <source>
        <dbReference type="PIRSR" id="PIRSR604808-1"/>
    </source>
</evidence>
<dbReference type="InterPro" id="IPR036691">
    <property type="entry name" value="Endo/exonu/phosph_ase_sf"/>
</dbReference>
<evidence type="ECO:0000256" key="2">
    <source>
        <dbReference type="ARBA" id="ARBA00022723"/>
    </source>
</evidence>
<evidence type="ECO:0000256" key="1">
    <source>
        <dbReference type="ARBA" id="ARBA00007092"/>
    </source>
</evidence>
<feature type="site" description="Transition state stabilizer" evidence="7">
    <location>
        <position position="148"/>
    </location>
</feature>
<evidence type="ECO:0000256" key="6">
    <source>
        <dbReference type="PIRSR" id="PIRSR604808-2"/>
    </source>
</evidence>
<feature type="binding site" evidence="6">
    <location>
        <position position="34"/>
    </location>
    <ligand>
        <name>Mg(2+)</name>
        <dbReference type="ChEBI" id="CHEBI:18420"/>
        <label>1</label>
    </ligand>
</feature>
<feature type="binding site" evidence="6">
    <location>
        <position position="7"/>
    </location>
    <ligand>
        <name>Mg(2+)</name>
        <dbReference type="ChEBI" id="CHEBI:18420"/>
        <label>1</label>
    </ligand>
</feature>
<accession>A0A2K1Q0M8</accession>
<dbReference type="OrthoDB" id="9803914at2"/>
<feature type="binding site" evidence="6">
    <location>
        <position position="148"/>
    </location>
    <ligand>
        <name>Mg(2+)</name>
        <dbReference type="ChEBI" id="CHEBI:18420"/>
        <label>1</label>
    </ligand>
</feature>
<feature type="site" description="Important for catalytic activity" evidence="7">
    <location>
        <position position="218"/>
    </location>
</feature>
<dbReference type="PANTHER" id="PTHR43250:SF2">
    <property type="entry name" value="EXODEOXYRIBONUCLEASE III"/>
    <property type="match status" value="1"/>
</dbReference>
<dbReference type="PROSITE" id="PS00726">
    <property type="entry name" value="AP_NUCLEASE_F1_1"/>
    <property type="match status" value="1"/>
</dbReference>
<dbReference type="GO" id="GO:0003677">
    <property type="term" value="F:DNA binding"/>
    <property type="evidence" value="ECO:0007669"/>
    <property type="project" value="InterPro"/>
</dbReference>
<feature type="domain" description="Endonuclease/exonuclease/phosphatase" evidence="8">
    <location>
        <begin position="4"/>
        <end position="248"/>
    </location>
</feature>
<dbReference type="GO" id="GO:0006281">
    <property type="term" value="P:DNA repair"/>
    <property type="evidence" value="ECO:0007669"/>
    <property type="project" value="InterPro"/>
</dbReference>
<dbReference type="GO" id="GO:0046872">
    <property type="term" value="F:metal ion binding"/>
    <property type="evidence" value="ECO:0007669"/>
    <property type="project" value="UniProtKB-KW"/>
</dbReference>
<name>A0A2K1Q0M8_9GAMM</name>
<evidence type="ECO:0000313" key="10">
    <source>
        <dbReference type="Proteomes" id="UP000236220"/>
    </source>
</evidence>
<dbReference type="InterPro" id="IPR037493">
    <property type="entry name" value="ExoIII-like"/>
</dbReference>
<comment type="caution">
    <text evidence="9">The sequence shown here is derived from an EMBL/GenBank/DDBJ whole genome shotgun (WGS) entry which is preliminary data.</text>
</comment>
<evidence type="ECO:0000313" key="9">
    <source>
        <dbReference type="EMBL" id="PNS08602.1"/>
    </source>
</evidence>
<comment type="similarity">
    <text evidence="1">Belongs to the DNA repair enzymes AP/ExoA family.</text>
</comment>
<comment type="cofactor">
    <cofactor evidence="6">
        <name>Mg(2+)</name>
        <dbReference type="ChEBI" id="CHEBI:18420"/>
    </cofactor>
    <cofactor evidence="6">
        <name>Mn(2+)</name>
        <dbReference type="ChEBI" id="CHEBI:29035"/>
    </cofactor>
    <text evidence="6">Probably binds two magnesium or manganese ions per subunit.</text>
</comment>
<keyword evidence="6" id="KW-0464">Manganese</keyword>
<dbReference type="GO" id="GO:0004519">
    <property type="term" value="F:endonuclease activity"/>
    <property type="evidence" value="ECO:0007669"/>
    <property type="project" value="InterPro"/>
</dbReference>
<sequence>MKIASWNVNSLNVRLPHLQRWLQEFKPDVVGLQETKLEDARFPHEALTTDGYSSVFCGQKTYNGVALLAQGHDITDVQRGIPGFDDPQQRAIAATINGVRIIDLYVVNGEAVGSEKFDYKMRWLTAVQAWLKDELSRHPKLVVMGDFNIAPADIDVHDPKRWKDKVLCSVPEREALSSLAALGLHDSLRLLHPDVEKQFSWWDYRLAAFQRGWGMRIDLLLVSDALKDKVVAAGIDVEPRSWERPSDHTPAWVEFAL</sequence>
<evidence type="ECO:0000256" key="7">
    <source>
        <dbReference type="PIRSR" id="PIRSR604808-3"/>
    </source>
</evidence>
<feature type="active site" description="Proton acceptor" evidence="5">
    <location>
        <position position="248"/>
    </location>
</feature>
<organism evidence="9 10">
    <name type="scientific">Solilutibacter silvestris</name>
    <dbReference type="NCBI Taxonomy" id="1645665"/>
    <lineage>
        <taxon>Bacteria</taxon>
        <taxon>Pseudomonadati</taxon>
        <taxon>Pseudomonadota</taxon>
        <taxon>Gammaproteobacteria</taxon>
        <taxon>Lysobacterales</taxon>
        <taxon>Lysobacteraceae</taxon>
        <taxon>Solilutibacter</taxon>
    </lineage>
</organism>
<feature type="binding site" evidence="6">
    <location>
        <position position="248"/>
    </location>
    <ligand>
        <name>Mg(2+)</name>
        <dbReference type="ChEBI" id="CHEBI:18420"/>
        <label>1</label>
    </ligand>
</feature>
<gene>
    <name evidence="9" type="ORF">Lysil_0231</name>
</gene>
<keyword evidence="2 6" id="KW-0479">Metal-binding</keyword>
<proteinExistence type="inferred from homology"/>
<reference evidence="9 10" key="1">
    <citation type="submission" date="2017-08" db="EMBL/GenBank/DDBJ databases">
        <title>Lysobacter sylvestris genome.</title>
        <authorList>
            <person name="Zhang D.-C."/>
            <person name="Albuquerque L."/>
            <person name="Franca L."/>
            <person name="Froufe H.J.C."/>
            <person name="Barroso C."/>
            <person name="Egas C."/>
            <person name="Da Costa M."/>
            <person name="Margesin R."/>
        </authorList>
    </citation>
    <scope>NUCLEOTIDE SEQUENCE [LARGE SCALE GENOMIC DNA]</scope>
    <source>
        <strain evidence="9 10">AM20-91</strain>
    </source>
</reference>
<feature type="binding site" evidence="6">
    <location>
        <position position="247"/>
    </location>
    <ligand>
        <name>Mg(2+)</name>
        <dbReference type="ChEBI" id="CHEBI:18420"/>
        <label>1</label>
    </ligand>
</feature>
<dbReference type="Pfam" id="PF03372">
    <property type="entry name" value="Exo_endo_phos"/>
    <property type="match status" value="1"/>
</dbReference>
<dbReference type="InterPro" id="IPR004808">
    <property type="entry name" value="AP_endonuc_1"/>
</dbReference>
<dbReference type="AlphaFoldDB" id="A0A2K1Q0M8"/>
<dbReference type="SUPFAM" id="SSF56219">
    <property type="entry name" value="DNase I-like"/>
    <property type="match status" value="1"/>
</dbReference>